<protein>
    <submittedName>
        <fullName evidence="1">Uncharacterized protein</fullName>
    </submittedName>
</protein>
<dbReference type="GeneID" id="24437856"/>
<accession>W7XIG7</accession>
<evidence type="ECO:0000313" key="2">
    <source>
        <dbReference type="Proteomes" id="UP000009168"/>
    </source>
</evidence>
<keyword evidence="2" id="KW-1185">Reference proteome</keyword>
<dbReference type="KEGG" id="tet:TTHERM_000218869"/>
<dbReference type="AlphaFoldDB" id="W7XIG7"/>
<dbReference type="RefSeq" id="XP_012654188.1">
    <property type="nucleotide sequence ID" value="XM_012798734.1"/>
</dbReference>
<reference evidence="2" key="1">
    <citation type="journal article" date="2006" name="PLoS Biol.">
        <title>Macronuclear genome sequence of the ciliate Tetrahymena thermophila, a model eukaryote.</title>
        <authorList>
            <person name="Eisen J.A."/>
            <person name="Coyne R.S."/>
            <person name="Wu M."/>
            <person name="Wu D."/>
            <person name="Thiagarajan M."/>
            <person name="Wortman J.R."/>
            <person name="Badger J.H."/>
            <person name="Ren Q."/>
            <person name="Amedeo P."/>
            <person name="Jones K.M."/>
            <person name="Tallon L.J."/>
            <person name="Delcher A.L."/>
            <person name="Salzberg S.L."/>
            <person name="Silva J.C."/>
            <person name="Haas B.J."/>
            <person name="Majoros W.H."/>
            <person name="Farzad M."/>
            <person name="Carlton J.M."/>
            <person name="Smith R.K. Jr."/>
            <person name="Garg J."/>
            <person name="Pearlman R.E."/>
            <person name="Karrer K.M."/>
            <person name="Sun L."/>
            <person name="Manning G."/>
            <person name="Elde N.C."/>
            <person name="Turkewitz A.P."/>
            <person name="Asai D.J."/>
            <person name="Wilkes D.E."/>
            <person name="Wang Y."/>
            <person name="Cai H."/>
            <person name="Collins K."/>
            <person name="Stewart B.A."/>
            <person name="Lee S.R."/>
            <person name="Wilamowska K."/>
            <person name="Weinberg Z."/>
            <person name="Ruzzo W.L."/>
            <person name="Wloga D."/>
            <person name="Gaertig J."/>
            <person name="Frankel J."/>
            <person name="Tsao C.-C."/>
            <person name="Gorovsky M.A."/>
            <person name="Keeling P.J."/>
            <person name="Waller R.F."/>
            <person name="Patron N.J."/>
            <person name="Cherry J.M."/>
            <person name="Stover N.A."/>
            <person name="Krieger C.J."/>
            <person name="del Toro C."/>
            <person name="Ryder H.F."/>
            <person name="Williamson S.C."/>
            <person name="Barbeau R.A."/>
            <person name="Hamilton E.P."/>
            <person name="Orias E."/>
        </authorList>
    </citation>
    <scope>NUCLEOTIDE SEQUENCE [LARGE SCALE GENOMIC DNA]</scope>
    <source>
        <strain evidence="2">SB210</strain>
    </source>
</reference>
<dbReference type="EMBL" id="GG662621">
    <property type="protein sequence ID" value="EWS73279.1"/>
    <property type="molecule type" value="Genomic_DNA"/>
</dbReference>
<dbReference type="Proteomes" id="UP000009168">
    <property type="component" value="Unassembled WGS sequence"/>
</dbReference>
<name>W7XIG7_TETTS</name>
<gene>
    <name evidence="1" type="ORF">TTHERM_000218869</name>
</gene>
<sequence length="146" mass="16906">MQNAIESLQRDPQSLLLLIFSPIANIKAIKNNRNTQQKYSLFALFVANLAILTTKRINAEINKQIDVAKLHFLNYKLLHSLYFSSSLQKIRNKIANAKIIEILQNKEQIADGLFFSYQFYIFFDSSQIIQSMVKGQTEFSPIQLLY</sequence>
<evidence type="ECO:0000313" key="1">
    <source>
        <dbReference type="EMBL" id="EWS73279.1"/>
    </source>
</evidence>
<dbReference type="InParanoid" id="W7XIG7"/>
<proteinExistence type="predicted"/>
<organism evidence="1 2">
    <name type="scientific">Tetrahymena thermophila (strain SB210)</name>
    <dbReference type="NCBI Taxonomy" id="312017"/>
    <lineage>
        <taxon>Eukaryota</taxon>
        <taxon>Sar</taxon>
        <taxon>Alveolata</taxon>
        <taxon>Ciliophora</taxon>
        <taxon>Intramacronucleata</taxon>
        <taxon>Oligohymenophorea</taxon>
        <taxon>Hymenostomatida</taxon>
        <taxon>Tetrahymenina</taxon>
        <taxon>Tetrahymenidae</taxon>
        <taxon>Tetrahymena</taxon>
    </lineage>
</organism>